<evidence type="ECO:0000313" key="4">
    <source>
        <dbReference type="EMBL" id="GES90653.1"/>
    </source>
</evidence>
<reference evidence="4" key="2">
    <citation type="submission" date="2019-10" db="EMBL/GenBank/DDBJ databases">
        <title>Conservation and host-specific expression of non-tandemly repeated heterogenous ribosome RNA gene in arbuscular mycorrhizal fungi.</title>
        <authorList>
            <person name="Maeda T."/>
            <person name="Kobayashi Y."/>
            <person name="Nakagawa T."/>
            <person name="Ezawa T."/>
            <person name="Yamaguchi K."/>
            <person name="Bino T."/>
            <person name="Nishimoto Y."/>
            <person name="Shigenobu S."/>
            <person name="Kawaguchi M."/>
        </authorList>
    </citation>
    <scope>NUCLEOTIDE SEQUENCE</scope>
    <source>
        <strain evidence="4">HR1</strain>
    </source>
</reference>
<dbReference type="CDD" id="cd02989">
    <property type="entry name" value="Phd_like_TxnDC9"/>
    <property type="match status" value="1"/>
</dbReference>
<evidence type="ECO:0000313" key="3">
    <source>
        <dbReference type="EMBL" id="GBB87216.1"/>
    </source>
</evidence>
<dbReference type="Pfam" id="PF00085">
    <property type="entry name" value="Thioredoxin"/>
    <property type="match status" value="1"/>
</dbReference>
<dbReference type="STRING" id="94130.A0A2Z6R350"/>
<dbReference type="Proteomes" id="UP000615446">
    <property type="component" value="Unassembled WGS sequence"/>
</dbReference>
<dbReference type="InterPro" id="IPR036249">
    <property type="entry name" value="Thioredoxin-like_sf"/>
</dbReference>
<organism evidence="3 5">
    <name type="scientific">Rhizophagus clarus</name>
    <dbReference type="NCBI Taxonomy" id="94130"/>
    <lineage>
        <taxon>Eukaryota</taxon>
        <taxon>Fungi</taxon>
        <taxon>Fungi incertae sedis</taxon>
        <taxon>Mucoromycota</taxon>
        <taxon>Glomeromycotina</taxon>
        <taxon>Glomeromycetes</taxon>
        <taxon>Glomerales</taxon>
        <taxon>Glomeraceae</taxon>
        <taxon>Rhizophagus</taxon>
    </lineage>
</organism>
<feature type="region of interest" description="Disordered" evidence="1">
    <location>
        <begin position="203"/>
        <end position="228"/>
    </location>
</feature>
<sequence length="228" mass="26293">MSDNNTSIHTDKQIQGPVDERVQEVLEKVIEAKNSGIGDELDDDELFEELEKDDFALASFREQRMEQLKKEMVKLQEMSQNEHGLYTEAANEKEILKITTNTKLCVVHFFHKEFRRCQIIDKHLSEIAHRHFKTKFVKINVENAPFLVEKLHIQVLPCVVAFVDGISVDRIIGFEELGNTDNFTTVILELRLSQSGVITKQEQTKKEERKTILGFAGGNDDDDDDDWD</sequence>
<dbReference type="AlphaFoldDB" id="A0A2Z6R350"/>
<evidence type="ECO:0000256" key="1">
    <source>
        <dbReference type="SAM" id="MobiDB-lite"/>
    </source>
</evidence>
<proteinExistence type="predicted"/>
<dbReference type="SUPFAM" id="SSF52833">
    <property type="entry name" value="Thioredoxin-like"/>
    <property type="match status" value="1"/>
</dbReference>
<feature type="domain" description="Thioredoxin" evidence="2">
    <location>
        <begin position="97"/>
        <end position="176"/>
    </location>
</feature>
<dbReference type="EMBL" id="BLAL01000196">
    <property type="protein sequence ID" value="GES90653.1"/>
    <property type="molecule type" value="Genomic_DNA"/>
</dbReference>
<evidence type="ECO:0000259" key="2">
    <source>
        <dbReference type="Pfam" id="PF00085"/>
    </source>
</evidence>
<accession>A0A2Z6R350</accession>
<dbReference type="OrthoDB" id="10257948at2759"/>
<feature type="compositionally biased region" description="Acidic residues" evidence="1">
    <location>
        <begin position="219"/>
        <end position="228"/>
    </location>
</feature>
<evidence type="ECO:0000313" key="5">
    <source>
        <dbReference type="Proteomes" id="UP000247702"/>
    </source>
</evidence>
<keyword evidence="5" id="KW-1185">Reference proteome</keyword>
<dbReference type="InterPro" id="IPR013766">
    <property type="entry name" value="Thioredoxin_domain"/>
</dbReference>
<gene>
    <name evidence="4" type="ORF">RCL2_001748900</name>
    <name evidence="3" type="ORF">RclHR1_13650010</name>
</gene>
<name>A0A2Z6R350_9GLOM</name>
<protein>
    <submittedName>
        <fullName evidence="4">Thioredoxin-like protein</fullName>
    </submittedName>
</protein>
<dbReference type="Proteomes" id="UP000247702">
    <property type="component" value="Unassembled WGS sequence"/>
</dbReference>
<dbReference type="PANTHER" id="PTHR21148">
    <property type="entry name" value="THIOREDOXIN DOMAIN-CONTAINING PROTEIN 9"/>
    <property type="match status" value="1"/>
</dbReference>
<reference evidence="3 5" key="1">
    <citation type="submission" date="2017-11" db="EMBL/GenBank/DDBJ databases">
        <title>The genome of Rhizophagus clarus HR1 reveals common genetic basis of auxotrophy among arbuscular mycorrhizal fungi.</title>
        <authorList>
            <person name="Kobayashi Y."/>
        </authorList>
    </citation>
    <scope>NUCLEOTIDE SEQUENCE [LARGE SCALE GENOMIC DNA]</scope>
    <source>
        <strain evidence="3 5">HR1</strain>
    </source>
</reference>
<comment type="caution">
    <text evidence="3">The sequence shown here is derived from an EMBL/GenBank/DDBJ whole genome shotgun (WGS) entry which is preliminary data.</text>
</comment>
<dbReference type="Gene3D" id="3.40.30.10">
    <property type="entry name" value="Glutaredoxin"/>
    <property type="match status" value="1"/>
</dbReference>
<dbReference type="EMBL" id="BEXD01000408">
    <property type="protein sequence ID" value="GBB87216.1"/>
    <property type="molecule type" value="Genomic_DNA"/>
</dbReference>